<gene>
    <name evidence="2" type="ORF">DW322_04095</name>
</gene>
<dbReference type="RefSeq" id="WP_010840467.1">
    <property type="nucleotide sequence ID" value="NZ_QRCM01000001.1"/>
</dbReference>
<organism evidence="2 3">
    <name type="scientific">Rhodococcus rhodnii</name>
    <dbReference type="NCBI Taxonomy" id="38312"/>
    <lineage>
        <taxon>Bacteria</taxon>
        <taxon>Bacillati</taxon>
        <taxon>Actinomycetota</taxon>
        <taxon>Actinomycetes</taxon>
        <taxon>Mycobacteriales</taxon>
        <taxon>Nocardiaceae</taxon>
        <taxon>Rhodococcus</taxon>
    </lineage>
</organism>
<dbReference type="AlphaFoldDB" id="A0A6P2C9W4"/>
<sequence>MGLFGKRTSRATRRAEAKALTEKAKLEAKLTAKRLDKREKSAAKAIRKQAKHDRDADKRIEKARLEALEEQKKAAARQGLSAANVRRYLGIARVLAPVLLPIAYRAATAARGVADQRRASRMGIEVDQLSQFTGHGAKLAARIAAAETSVADVLARRPDDAEAQQFADATRTRLDELSTAVHAAEAMPPQRRKAAHRAIAHELDGVEADVLARLGVR</sequence>
<protein>
    <submittedName>
        <fullName evidence="2">Uncharacterized protein</fullName>
    </submittedName>
</protein>
<reference evidence="2 3" key="1">
    <citation type="submission" date="2018-07" db="EMBL/GenBank/DDBJ databases">
        <title>Genome sequence of Rhodococcus rhodnii ATCC 35071 from Rhodnius prolixus.</title>
        <authorList>
            <person name="Patel V."/>
            <person name="Vogel K.J."/>
        </authorList>
    </citation>
    <scope>NUCLEOTIDE SEQUENCE [LARGE SCALE GENOMIC DNA]</scope>
    <source>
        <strain evidence="2 3">ATCC 35071</strain>
    </source>
</reference>
<accession>A0A6P2C9W4</accession>
<evidence type="ECO:0000256" key="1">
    <source>
        <dbReference type="SAM" id="MobiDB-lite"/>
    </source>
</evidence>
<feature type="region of interest" description="Disordered" evidence="1">
    <location>
        <begin position="33"/>
        <end position="57"/>
    </location>
</feature>
<evidence type="ECO:0000313" key="2">
    <source>
        <dbReference type="EMBL" id="TXG89554.1"/>
    </source>
</evidence>
<evidence type="ECO:0000313" key="3">
    <source>
        <dbReference type="Proteomes" id="UP000471120"/>
    </source>
</evidence>
<dbReference type="EMBL" id="QRCM01000001">
    <property type="protein sequence ID" value="TXG89554.1"/>
    <property type="molecule type" value="Genomic_DNA"/>
</dbReference>
<proteinExistence type="predicted"/>
<dbReference type="InterPro" id="IPR045522">
    <property type="entry name" value="DUF6474"/>
</dbReference>
<feature type="compositionally biased region" description="Basic and acidic residues" evidence="1">
    <location>
        <begin position="33"/>
        <end position="42"/>
    </location>
</feature>
<dbReference type="Proteomes" id="UP000471120">
    <property type="component" value="Unassembled WGS sequence"/>
</dbReference>
<dbReference type="Pfam" id="PF20079">
    <property type="entry name" value="DUF6474"/>
    <property type="match status" value="1"/>
</dbReference>
<comment type="caution">
    <text evidence="2">The sequence shown here is derived from an EMBL/GenBank/DDBJ whole genome shotgun (WGS) entry which is preliminary data.</text>
</comment>
<name>A0A6P2C9W4_9NOCA</name>